<evidence type="ECO:0000259" key="1">
    <source>
        <dbReference type="Pfam" id="PF18476"/>
    </source>
</evidence>
<dbReference type="EMBL" id="BANR01000015">
    <property type="protein sequence ID" value="GAC49567.1"/>
    <property type="molecule type" value="Genomic_DNA"/>
</dbReference>
<dbReference type="Proteomes" id="UP000010988">
    <property type="component" value="Unassembled WGS sequence"/>
</dbReference>
<accession>L7KNP4</accession>
<protein>
    <recommendedName>
        <fullName evidence="1">PIN like domain-containing protein</fullName>
    </recommendedName>
</protein>
<comment type="caution">
    <text evidence="2">The sequence shown here is derived from an EMBL/GenBank/DDBJ whole genome shotgun (WGS) entry which is preliminary data.</text>
</comment>
<evidence type="ECO:0000313" key="3">
    <source>
        <dbReference type="Proteomes" id="UP000010988"/>
    </source>
</evidence>
<dbReference type="STRING" id="1220583.GOACH_15_00590"/>
<name>L7KNP4_9ACTN</name>
<evidence type="ECO:0000313" key="2">
    <source>
        <dbReference type="EMBL" id="GAC49567.1"/>
    </source>
</evidence>
<proteinExistence type="predicted"/>
<gene>
    <name evidence="2" type="ORF">GOACH_15_00590</name>
</gene>
<dbReference type="Pfam" id="PF18476">
    <property type="entry name" value="PIN_8"/>
    <property type="match status" value="1"/>
</dbReference>
<dbReference type="InterPro" id="IPR041578">
    <property type="entry name" value="PIN_8"/>
</dbReference>
<feature type="domain" description="PIN like" evidence="1">
    <location>
        <begin position="61"/>
        <end position="262"/>
    </location>
</feature>
<keyword evidence="3" id="KW-1185">Reference proteome</keyword>
<reference evidence="2 3" key="1">
    <citation type="submission" date="2012-12" db="EMBL/GenBank/DDBJ databases">
        <title>Whole genome shotgun sequence of Gordonia aichiensis NBRC 108223.</title>
        <authorList>
            <person name="Isaki-Nakamura S."/>
            <person name="Hosoyama A."/>
            <person name="Tsuchikane K."/>
            <person name="Ando Y."/>
            <person name="Baba S."/>
            <person name="Ohji S."/>
            <person name="Hamada M."/>
            <person name="Tamura T."/>
            <person name="Yamazoe A."/>
            <person name="Yamazaki S."/>
            <person name="Fujita N."/>
        </authorList>
    </citation>
    <scope>NUCLEOTIDE SEQUENCE [LARGE SCALE GENOMIC DNA]</scope>
    <source>
        <strain evidence="2 3">NBRC 108223</strain>
    </source>
</reference>
<organism evidence="2 3">
    <name type="scientific">Gordonia aichiensis NBRC 108223</name>
    <dbReference type="NCBI Taxonomy" id="1220583"/>
    <lineage>
        <taxon>Bacteria</taxon>
        <taxon>Bacillati</taxon>
        <taxon>Actinomycetota</taxon>
        <taxon>Actinomycetes</taxon>
        <taxon>Mycobacteriales</taxon>
        <taxon>Gordoniaceae</taxon>
        <taxon>Gordonia</taxon>
    </lineage>
</organism>
<sequence length="305" mass="34061">MNDMVSENDALLQQRLLARLAAGPSMQDIREVQRRPDALGDLAATVEEIQTVELAKLRIIVGFDTNSLKRYREERLELDEVVTQIGDQVKVIIPGQSYVEYYNNHEAFSKTQLEQLTSRLSAFSKDLDGPLLELNRRGIIAAEDLHSLAASVSDFKERYNPGSTRDNINRTLEVLASLIDAGVEVPFCDRQLFSDVANIRLATKTPPGWADVKSKGSQALGDFYCWTEFLLGLLQSQEVASTDDAKRLAIFVSGDRKSDWNMSDFAHPYLAAECLSATGFRLSKLEPHELRKVLKVISELDIGSP</sequence>
<dbReference type="AlphaFoldDB" id="L7KNP4"/>